<evidence type="ECO:0000256" key="3">
    <source>
        <dbReference type="ARBA" id="ARBA00022833"/>
    </source>
</evidence>
<evidence type="ECO:0000256" key="4">
    <source>
        <dbReference type="PROSITE-ProRule" id="PRU01343"/>
    </source>
</evidence>
<dbReference type="AlphaFoldDB" id="A0AAE1YEG4"/>
<feature type="domain" description="GRF-type" evidence="6">
    <location>
        <begin position="37"/>
        <end position="78"/>
    </location>
</feature>
<keyword evidence="3" id="KW-0862">Zinc</keyword>
<dbReference type="Pfam" id="PF06839">
    <property type="entry name" value="Zn_ribbon_GRF"/>
    <property type="match status" value="1"/>
</dbReference>
<feature type="compositionally biased region" description="Polar residues" evidence="5">
    <location>
        <begin position="19"/>
        <end position="30"/>
    </location>
</feature>
<keyword evidence="2 4" id="KW-0863">Zinc-finger</keyword>
<evidence type="ECO:0000256" key="2">
    <source>
        <dbReference type="ARBA" id="ARBA00022771"/>
    </source>
</evidence>
<organism evidence="7 8">
    <name type="scientific">Sesamum alatum</name>
    <dbReference type="NCBI Taxonomy" id="300844"/>
    <lineage>
        <taxon>Eukaryota</taxon>
        <taxon>Viridiplantae</taxon>
        <taxon>Streptophyta</taxon>
        <taxon>Embryophyta</taxon>
        <taxon>Tracheophyta</taxon>
        <taxon>Spermatophyta</taxon>
        <taxon>Magnoliopsida</taxon>
        <taxon>eudicotyledons</taxon>
        <taxon>Gunneridae</taxon>
        <taxon>Pentapetalae</taxon>
        <taxon>asterids</taxon>
        <taxon>lamiids</taxon>
        <taxon>Lamiales</taxon>
        <taxon>Pedaliaceae</taxon>
        <taxon>Sesamum</taxon>
    </lineage>
</organism>
<protein>
    <recommendedName>
        <fullName evidence="6">GRF-type domain-containing protein</fullName>
    </recommendedName>
</protein>
<feature type="region of interest" description="Disordered" evidence="5">
    <location>
        <begin position="1"/>
        <end position="30"/>
    </location>
</feature>
<keyword evidence="8" id="KW-1185">Reference proteome</keyword>
<sequence length="111" mass="12087">MDNGHYGSGSDSGTNGSGRPNSRHTGSSSADDVMRICSCGCEIVVRTSWTTTNPGRRVRACSGNQDTHCGAFQWVDPLMCRRSKKVIPGLLNRLNQYDAAIKRAKERLDNA</sequence>
<evidence type="ECO:0000259" key="6">
    <source>
        <dbReference type="PROSITE" id="PS51999"/>
    </source>
</evidence>
<dbReference type="PANTHER" id="PTHR33248">
    <property type="entry name" value="ZINC ION-BINDING PROTEIN"/>
    <property type="match status" value="1"/>
</dbReference>
<name>A0AAE1YEG4_9LAMI</name>
<evidence type="ECO:0000313" key="7">
    <source>
        <dbReference type="EMBL" id="KAK4428756.1"/>
    </source>
</evidence>
<reference evidence="7" key="2">
    <citation type="journal article" date="2024" name="Plant">
        <title>Genomic evolution and insights into agronomic trait innovations of Sesamum species.</title>
        <authorList>
            <person name="Miao H."/>
            <person name="Wang L."/>
            <person name="Qu L."/>
            <person name="Liu H."/>
            <person name="Sun Y."/>
            <person name="Le M."/>
            <person name="Wang Q."/>
            <person name="Wei S."/>
            <person name="Zheng Y."/>
            <person name="Lin W."/>
            <person name="Duan Y."/>
            <person name="Cao H."/>
            <person name="Xiong S."/>
            <person name="Wang X."/>
            <person name="Wei L."/>
            <person name="Li C."/>
            <person name="Ma Q."/>
            <person name="Ju M."/>
            <person name="Zhao R."/>
            <person name="Li G."/>
            <person name="Mu C."/>
            <person name="Tian Q."/>
            <person name="Mei H."/>
            <person name="Zhang T."/>
            <person name="Gao T."/>
            <person name="Zhang H."/>
        </authorList>
    </citation>
    <scope>NUCLEOTIDE SEQUENCE</scope>
    <source>
        <strain evidence="7">3651</strain>
    </source>
</reference>
<reference evidence="7" key="1">
    <citation type="submission" date="2020-06" db="EMBL/GenBank/DDBJ databases">
        <authorList>
            <person name="Li T."/>
            <person name="Hu X."/>
            <person name="Zhang T."/>
            <person name="Song X."/>
            <person name="Zhang H."/>
            <person name="Dai N."/>
            <person name="Sheng W."/>
            <person name="Hou X."/>
            <person name="Wei L."/>
        </authorList>
    </citation>
    <scope>NUCLEOTIDE SEQUENCE</scope>
    <source>
        <strain evidence="7">3651</strain>
        <tissue evidence="7">Leaf</tissue>
    </source>
</reference>
<dbReference type="EMBL" id="JACGWO010000004">
    <property type="protein sequence ID" value="KAK4428756.1"/>
    <property type="molecule type" value="Genomic_DNA"/>
</dbReference>
<dbReference type="GO" id="GO:0008270">
    <property type="term" value="F:zinc ion binding"/>
    <property type="evidence" value="ECO:0007669"/>
    <property type="project" value="UniProtKB-KW"/>
</dbReference>
<proteinExistence type="predicted"/>
<dbReference type="InterPro" id="IPR010666">
    <property type="entry name" value="Znf_GRF"/>
</dbReference>
<evidence type="ECO:0000313" key="8">
    <source>
        <dbReference type="Proteomes" id="UP001293254"/>
    </source>
</evidence>
<dbReference type="PROSITE" id="PS51999">
    <property type="entry name" value="ZF_GRF"/>
    <property type="match status" value="1"/>
</dbReference>
<gene>
    <name evidence="7" type="ORF">Salat_1175500</name>
</gene>
<evidence type="ECO:0000256" key="5">
    <source>
        <dbReference type="SAM" id="MobiDB-lite"/>
    </source>
</evidence>
<feature type="compositionally biased region" description="Low complexity" evidence="5">
    <location>
        <begin position="8"/>
        <end position="18"/>
    </location>
</feature>
<accession>A0AAE1YEG4</accession>
<keyword evidence="1" id="KW-0479">Metal-binding</keyword>
<evidence type="ECO:0000256" key="1">
    <source>
        <dbReference type="ARBA" id="ARBA00022723"/>
    </source>
</evidence>
<dbReference type="Proteomes" id="UP001293254">
    <property type="component" value="Unassembled WGS sequence"/>
</dbReference>
<comment type="caution">
    <text evidence="7">The sequence shown here is derived from an EMBL/GenBank/DDBJ whole genome shotgun (WGS) entry which is preliminary data.</text>
</comment>